<dbReference type="AlphaFoldDB" id="I5BVQ6"/>
<organism evidence="3 4">
    <name type="scientific">Nitratireductor aquibiodomus RA22</name>
    <dbReference type="NCBI Taxonomy" id="1189611"/>
    <lineage>
        <taxon>Bacteria</taxon>
        <taxon>Pseudomonadati</taxon>
        <taxon>Pseudomonadota</taxon>
        <taxon>Alphaproteobacteria</taxon>
        <taxon>Hyphomicrobiales</taxon>
        <taxon>Phyllobacteriaceae</taxon>
        <taxon>Nitratireductor</taxon>
    </lineage>
</organism>
<feature type="region of interest" description="Disordered" evidence="1">
    <location>
        <begin position="88"/>
        <end position="116"/>
    </location>
</feature>
<protein>
    <submittedName>
        <fullName evidence="3">DNA polymerase III subunit alpha</fullName>
    </submittedName>
</protein>
<evidence type="ECO:0000313" key="3">
    <source>
        <dbReference type="EMBL" id="EIM73658.1"/>
    </source>
</evidence>
<reference evidence="3 4" key="1">
    <citation type="journal article" date="2012" name="J. Bacteriol.">
        <title>Genome Sequence of Nitratireductor aquibiodomus Strain RA22.</title>
        <authorList>
            <person name="Singh A."/>
            <person name="Jangir P.K."/>
            <person name="Kumari C."/>
            <person name="Sharma R."/>
        </authorList>
    </citation>
    <scope>NUCLEOTIDE SEQUENCE [LARGE SCALE GENOMIC DNA]</scope>
    <source>
        <strain evidence="3 4">RA22</strain>
    </source>
</reference>
<dbReference type="Proteomes" id="UP000004622">
    <property type="component" value="Unassembled WGS sequence"/>
</dbReference>
<dbReference type="InterPro" id="IPR003141">
    <property type="entry name" value="Pol/His_phosphatase_N"/>
</dbReference>
<proteinExistence type="predicted"/>
<dbReference type="InterPro" id="IPR004013">
    <property type="entry name" value="PHP_dom"/>
</dbReference>
<sequence length="116" mass="12266">MSAQSPNPIPLDSGSKADTPAKQRPAPPVPPFAELGVTSNYSFLRGGSHPRELVEEAARLGHAAIGIADRNTMAGVVRAHVEAKRRKYASSSARGWPCGTVSRRFASRPTSMPMAG</sequence>
<feature type="domain" description="Polymerase/histidinol phosphatase N-terminal" evidence="2">
    <location>
        <begin position="33"/>
        <end position="91"/>
    </location>
</feature>
<dbReference type="Gene3D" id="3.20.20.140">
    <property type="entry name" value="Metal-dependent hydrolases"/>
    <property type="match status" value="1"/>
</dbReference>
<evidence type="ECO:0000256" key="1">
    <source>
        <dbReference type="SAM" id="MobiDB-lite"/>
    </source>
</evidence>
<gene>
    <name evidence="3" type="ORF">A33O_14622</name>
</gene>
<feature type="region of interest" description="Disordered" evidence="1">
    <location>
        <begin position="1"/>
        <end position="33"/>
    </location>
</feature>
<name>I5BVQ6_9HYPH</name>
<dbReference type="EMBL" id="AJXZ01000037">
    <property type="protein sequence ID" value="EIM73658.1"/>
    <property type="molecule type" value="Genomic_DNA"/>
</dbReference>
<dbReference type="Pfam" id="PF02811">
    <property type="entry name" value="PHP"/>
    <property type="match status" value="1"/>
</dbReference>
<dbReference type="PATRIC" id="fig|1189611.3.peg.2961"/>
<dbReference type="SMART" id="SM00481">
    <property type="entry name" value="POLIIIAc"/>
    <property type="match status" value="1"/>
</dbReference>
<accession>I5BVQ6</accession>
<evidence type="ECO:0000259" key="2">
    <source>
        <dbReference type="SMART" id="SM00481"/>
    </source>
</evidence>
<comment type="caution">
    <text evidence="3">The sequence shown here is derived from an EMBL/GenBank/DDBJ whole genome shotgun (WGS) entry which is preliminary data.</text>
</comment>
<evidence type="ECO:0000313" key="4">
    <source>
        <dbReference type="Proteomes" id="UP000004622"/>
    </source>
</evidence>
<dbReference type="GO" id="GO:0003824">
    <property type="term" value="F:catalytic activity"/>
    <property type="evidence" value="ECO:0007669"/>
    <property type="project" value="InterPro"/>
</dbReference>